<evidence type="ECO:0000313" key="6">
    <source>
        <dbReference type="Proteomes" id="UP000183952"/>
    </source>
</evidence>
<keyword evidence="2" id="KW-0808">Transferase</keyword>
<sequence>MKICMLTSGHQIFDNRIYYKEILSLKKKYDEIYIIAPGEKDFTTEDNIKVKVFPKRKSWYNRFEPMKKIYDLAMEINADVYHAHEPDSFQVAVKLKKKLNCKIIYDSHEYHPEGFAEHFSVGRGLIEKLLYSYEKSIGKKADYIISVNQILVDKFKAYNKNVALIPNYPVLDLSLEKTLCPDSTNFIYVGGLREDRGILKVLEGIKLVKNNNCSYYFIGPFETEALEDKVKTYVSQNLSDKKIVFTGRIPHIEVYDYLKKADVGFVLLQPSNWRYINSEPVKIFEYMMSGTAVLASDFPMMRKIVDKYKCGQVIDPEDPEKIAMCIEELAKDRELVKRYGENGAKAVELEYNWGICERKLFQLYDELDK</sequence>
<dbReference type="InterPro" id="IPR001296">
    <property type="entry name" value="Glyco_trans_1"/>
</dbReference>
<keyword evidence="1" id="KW-0328">Glycosyltransferase</keyword>
<dbReference type="CDD" id="cd03794">
    <property type="entry name" value="GT4_WbuB-like"/>
    <property type="match status" value="1"/>
</dbReference>
<dbReference type="Pfam" id="PF00534">
    <property type="entry name" value="Glycos_transf_1"/>
    <property type="match status" value="1"/>
</dbReference>
<keyword evidence="6" id="KW-1185">Reference proteome</keyword>
<dbReference type="PANTHER" id="PTHR12526">
    <property type="entry name" value="GLYCOSYLTRANSFERASE"/>
    <property type="match status" value="1"/>
</dbReference>
<evidence type="ECO:0000259" key="3">
    <source>
        <dbReference type="Pfam" id="PF00534"/>
    </source>
</evidence>
<organism evidence="5 6">
    <name type="scientific">Hathewaya proteolytica DSM 3090</name>
    <dbReference type="NCBI Taxonomy" id="1121331"/>
    <lineage>
        <taxon>Bacteria</taxon>
        <taxon>Bacillati</taxon>
        <taxon>Bacillota</taxon>
        <taxon>Clostridia</taxon>
        <taxon>Eubacteriales</taxon>
        <taxon>Clostridiaceae</taxon>
        <taxon>Hathewaya</taxon>
    </lineage>
</organism>
<dbReference type="OrthoDB" id="9813214at2"/>
<dbReference type="Proteomes" id="UP000183952">
    <property type="component" value="Unassembled WGS sequence"/>
</dbReference>
<proteinExistence type="predicted"/>
<feature type="domain" description="Glycosyltransferase subfamily 4-like N-terminal" evidence="4">
    <location>
        <begin position="25"/>
        <end position="167"/>
    </location>
</feature>
<dbReference type="PANTHER" id="PTHR12526:SF629">
    <property type="entry name" value="TEICHURONIC ACID BIOSYNTHESIS GLYCOSYLTRANSFERASE TUAH-RELATED"/>
    <property type="match status" value="1"/>
</dbReference>
<dbReference type="RefSeq" id="WP_072904055.1">
    <property type="nucleotide sequence ID" value="NZ_FRAD01000018.1"/>
</dbReference>
<gene>
    <name evidence="5" type="ORF">SAMN02745248_02118</name>
</gene>
<dbReference type="Gene3D" id="3.40.50.2000">
    <property type="entry name" value="Glycogen Phosphorylase B"/>
    <property type="match status" value="2"/>
</dbReference>
<dbReference type="Pfam" id="PF13439">
    <property type="entry name" value="Glyco_transf_4"/>
    <property type="match status" value="1"/>
</dbReference>
<evidence type="ECO:0000256" key="2">
    <source>
        <dbReference type="ARBA" id="ARBA00022679"/>
    </source>
</evidence>
<name>A0A1M6QTL9_9CLOT</name>
<feature type="domain" description="Glycosyl transferase family 1" evidence="3">
    <location>
        <begin position="184"/>
        <end position="345"/>
    </location>
</feature>
<evidence type="ECO:0000256" key="1">
    <source>
        <dbReference type="ARBA" id="ARBA00022676"/>
    </source>
</evidence>
<accession>A0A1M6QTL9</accession>
<evidence type="ECO:0000259" key="4">
    <source>
        <dbReference type="Pfam" id="PF13439"/>
    </source>
</evidence>
<dbReference type="STRING" id="1121331.SAMN02745248_02118"/>
<dbReference type="AlphaFoldDB" id="A0A1M6QTL9"/>
<evidence type="ECO:0000313" key="5">
    <source>
        <dbReference type="EMBL" id="SHK23546.1"/>
    </source>
</evidence>
<dbReference type="InterPro" id="IPR028098">
    <property type="entry name" value="Glyco_trans_4-like_N"/>
</dbReference>
<dbReference type="GO" id="GO:0016757">
    <property type="term" value="F:glycosyltransferase activity"/>
    <property type="evidence" value="ECO:0007669"/>
    <property type="project" value="UniProtKB-KW"/>
</dbReference>
<dbReference type="EMBL" id="FRAD01000018">
    <property type="protein sequence ID" value="SHK23546.1"/>
    <property type="molecule type" value="Genomic_DNA"/>
</dbReference>
<protein>
    <submittedName>
        <fullName evidence="5">Uncharacterized protein</fullName>
    </submittedName>
</protein>
<dbReference type="SUPFAM" id="SSF53756">
    <property type="entry name" value="UDP-Glycosyltransferase/glycogen phosphorylase"/>
    <property type="match status" value="1"/>
</dbReference>
<reference evidence="5 6" key="1">
    <citation type="submission" date="2016-11" db="EMBL/GenBank/DDBJ databases">
        <authorList>
            <person name="Jaros S."/>
            <person name="Januszkiewicz K."/>
            <person name="Wedrychowicz H."/>
        </authorList>
    </citation>
    <scope>NUCLEOTIDE SEQUENCE [LARGE SCALE GENOMIC DNA]</scope>
    <source>
        <strain evidence="5 6">DSM 3090</strain>
    </source>
</reference>